<dbReference type="SUPFAM" id="SSF47473">
    <property type="entry name" value="EF-hand"/>
    <property type="match status" value="1"/>
</dbReference>
<dbReference type="PANTHER" id="PTHR45740">
    <property type="entry name" value="POLY [ADP-RIBOSE] POLYMERASE"/>
    <property type="match status" value="1"/>
</dbReference>
<dbReference type="InterPro" id="IPR002048">
    <property type="entry name" value="EF_hand_dom"/>
</dbReference>
<dbReference type="CDD" id="cd00065">
    <property type="entry name" value="FYVE_like_SF"/>
    <property type="match status" value="1"/>
</dbReference>
<gene>
    <name evidence="3" type="ORF">EVOR1521_LOCUS22711</name>
</gene>
<dbReference type="AlphaFoldDB" id="A0AA36J4U2"/>
<organism evidence="3 4">
    <name type="scientific">Effrenium voratum</name>
    <dbReference type="NCBI Taxonomy" id="2562239"/>
    <lineage>
        <taxon>Eukaryota</taxon>
        <taxon>Sar</taxon>
        <taxon>Alveolata</taxon>
        <taxon>Dinophyceae</taxon>
        <taxon>Suessiales</taxon>
        <taxon>Symbiodiniaceae</taxon>
        <taxon>Effrenium</taxon>
    </lineage>
</organism>
<feature type="domain" description="EF-hand" evidence="2">
    <location>
        <begin position="166"/>
        <end position="201"/>
    </location>
</feature>
<dbReference type="InterPro" id="IPR011011">
    <property type="entry name" value="Znf_FYVE_PHD"/>
</dbReference>
<dbReference type="PANTHER" id="PTHR45740:SF2">
    <property type="entry name" value="POLY [ADP-RIBOSE] POLYMERASE"/>
    <property type="match status" value="1"/>
</dbReference>
<dbReference type="InterPro" id="IPR051712">
    <property type="entry name" value="ARTD-AVP"/>
</dbReference>
<evidence type="ECO:0000313" key="3">
    <source>
        <dbReference type="EMBL" id="CAJ1399119.1"/>
    </source>
</evidence>
<accession>A0AA36J4U2</accession>
<dbReference type="PROSITE" id="PS50222">
    <property type="entry name" value="EF_HAND_2"/>
    <property type="match status" value="1"/>
</dbReference>
<dbReference type="SUPFAM" id="SSF57903">
    <property type="entry name" value="FYVE/PHD zinc finger"/>
    <property type="match status" value="1"/>
</dbReference>
<dbReference type="GO" id="GO:0005509">
    <property type="term" value="F:calcium ion binding"/>
    <property type="evidence" value="ECO:0007669"/>
    <property type="project" value="InterPro"/>
</dbReference>
<dbReference type="GO" id="GO:1990404">
    <property type="term" value="F:NAD+-protein mono-ADP-ribosyltransferase activity"/>
    <property type="evidence" value="ECO:0007669"/>
    <property type="project" value="TreeGrafter"/>
</dbReference>
<protein>
    <recommendedName>
        <fullName evidence="2">EF-hand domain-containing protein</fullName>
    </recommendedName>
</protein>
<comment type="caution">
    <text evidence="3">The sequence shown here is derived from an EMBL/GenBank/DDBJ whole genome shotgun (WGS) entry which is preliminary data.</text>
</comment>
<dbReference type="GO" id="GO:0003950">
    <property type="term" value="F:NAD+ poly-ADP-ribosyltransferase activity"/>
    <property type="evidence" value="ECO:0007669"/>
    <property type="project" value="InterPro"/>
</dbReference>
<reference evidence="3" key="1">
    <citation type="submission" date="2023-08" db="EMBL/GenBank/DDBJ databases">
        <authorList>
            <person name="Chen Y."/>
            <person name="Shah S."/>
            <person name="Dougan E. K."/>
            <person name="Thang M."/>
            <person name="Chan C."/>
        </authorList>
    </citation>
    <scope>NUCLEOTIDE SEQUENCE</scope>
</reference>
<name>A0AA36J4U2_9DINO</name>
<dbReference type="Pfam" id="PF10283">
    <property type="entry name" value="zf-CCHH"/>
    <property type="match status" value="1"/>
</dbReference>
<dbReference type="Gene3D" id="3.90.228.10">
    <property type="match status" value="1"/>
</dbReference>
<dbReference type="InterPro" id="IPR012317">
    <property type="entry name" value="Poly(ADP-ribose)pol_cat_dom"/>
</dbReference>
<dbReference type="SUPFAM" id="SSF56399">
    <property type="entry name" value="ADP-ribosylation"/>
    <property type="match status" value="1"/>
</dbReference>
<feature type="region of interest" description="Disordered" evidence="1">
    <location>
        <begin position="1"/>
        <end position="21"/>
    </location>
</feature>
<dbReference type="EMBL" id="CAUJNA010003324">
    <property type="protein sequence ID" value="CAJ1399119.1"/>
    <property type="molecule type" value="Genomic_DNA"/>
</dbReference>
<dbReference type="InterPro" id="IPR019406">
    <property type="entry name" value="APLF_PBZ"/>
</dbReference>
<evidence type="ECO:0000256" key="1">
    <source>
        <dbReference type="SAM" id="MobiDB-lite"/>
    </source>
</evidence>
<dbReference type="Proteomes" id="UP001178507">
    <property type="component" value="Unassembled WGS sequence"/>
</dbReference>
<evidence type="ECO:0000259" key="2">
    <source>
        <dbReference type="PROSITE" id="PS50222"/>
    </source>
</evidence>
<proteinExistence type="predicted"/>
<dbReference type="Pfam" id="PF00644">
    <property type="entry name" value="PARP"/>
    <property type="match status" value="1"/>
</dbReference>
<dbReference type="InterPro" id="IPR011992">
    <property type="entry name" value="EF-hand-dom_pair"/>
</dbReference>
<evidence type="ECO:0000313" key="4">
    <source>
        <dbReference type="Proteomes" id="UP001178507"/>
    </source>
</evidence>
<sequence length="578" mass="64108">MATTTMTVASPPEYSKSSLSTGTGTAGRVVLNVCPDGHLLINKVVTGGLFGLNLKRCVRCNEQLKTGFRRHSCKLCGFHLCESCWTLWMGREAPKVLLGSTPTTKSSPMRASSSTSMVTKSATVVPACKYGAACYQKSSWHLQQFAHPGDRHYRHGLVSFSSGQCPEFQSLWQLFQYHDRAESGHLDREEFALALHSCSLFHRDLPPLEEAWETAGGPCTGFVNFSEFAHFAESLSLALPLGLEPKGAPRPCRFRIRLINNGEDGDEEYTCSCSCFDADKRSEGMICRCGHKLSMHRSDYAEDTYSSICAPPLAWLPGCEGLVEVTNQELLGRLQSMLNSSHKSHDNWTRDRGCRLHGVHGCSWACAAKNRCPVPNGFMLQAAYRNQSPELWRRYCLLKQAIRSECARGEEFPQPSLLSASDLDEPLDKDCNEWRCFHGSAPVNLRGICASNFKPAKAGTGATWKDAGASKGTPLYGFGFYFAERITKADEYARPMPDGDHEGLFAVLVCRVVGGRTKVVTNNDIDVDGLRGSVFDGPYHSVFGDRVATLGKPYREVVVYDKDQCYPEFLLLYRRDFS</sequence>
<keyword evidence="4" id="KW-1185">Reference proteome</keyword>
<dbReference type="GO" id="GO:0005634">
    <property type="term" value="C:nucleus"/>
    <property type="evidence" value="ECO:0007669"/>
    <property type="project" value="TreeGrafter"/>
</dbReference>